<dbReference type="SMART" id="SM00062">
    <property type="entry name" value="PBPb"/>
    <property type="match status" value="1"/>
</dbReference>
<feature type="chain" id="PRO_5042554399" evidence="2">
    <location>
        <begin position="26"/>
        <end position="271"/>
    </location>
</feature>
<reference evidence="4" key="1">
    <citation type="submission" date="2023-02" db="EMBL/GenBank/DDBJ databases">
        <title>Complete genome sequence of Lactobacillus curvatus CACC879 isolated from Pig feces.</title>
        <authorList>
            <person name="Park S."/>
            <person name="Park M.A."/>
            <person name="Kim D.-H."/>
            <person name="Kim Y."/>
        </authorList>
    </citation>
    <scope>NUCLEOTIDE SEQUENCE</scope>
    <source>
        <strain evidence="4">Curvatus</strain>
        <plasmid evidence="4">p3_CACC879</plasmid>
    </source>
</reference>
<feature type="signal peptide" evidence="2">
    <location>
        <begin position="1"/>
        <end position="25"/>
    </location>
</feature>
<sequence length="271" mass="29519">MFKKGKIFIGVAVALLAIISLSACGKSANDSSNGDVGRIQKKGTLVVGIISSNPPYEFHTSINGKDKFRGSDVKLVKAISKKLGVKYQLKQMDVDGLLPALQAKKVDMLVTSLSPTPERKKAAEFSNVYYKSTAAITVRKTDFKKFNGNTKALSRATIAVVNSSIQEPMLQKMYPNATLKKFSKVTDLALAVANNKADAFCIDVPTTKLLLRQNPSLKQTNFSHDDGSAGAAVAMPKGTSENLIKKVNQVIKANKQQYSKWVIDETKYVQE</sequence>
<evidence type="ECO:0000256" key="2">
    <source>
        <dbReference type="SAM" id="SignalP"/>
    </source>
</evidence>
<evidence type="ECO:0000313" key="4">
    <source>
        <dbReference type="EMBL" id="WDC93225.1"/>
    </source>
</evidence>
<keyword evidence="1 2" id="KW-0732">Signal</keyword>
<dbReference type="PROSITE" id="PS51257">
    <property type="entry name" value="PROKAR_LIPOPROTEIN"/>
    <property type="match status" value="1"/>
</dbReference>
<dbReference type="InterPro" id="IPR001638">
    <property type="entry name" value="Solute-binding_3/MltF_N"/>
</dbReference>
<dbReference type="AlphaFoldDB" id="A0AAJ5RH81"/>
<organism evidence="4 5">
    <name type="scientific">Latilactobacillus curvatus</name>
    <name type="common">Lactobacillus curvatus</name>
    <dbReference type="NCBI Taxonomy" id="28038"/>
    <lineage>
        <taxon>Bacteria</taxon>
        <taxon>Bacillati</taxon>
        <taxon>Bacillota</taxon>
        <taxon>Bacilli</taxon>
        <taxon>Lactobacillales</taxon>
        <taxon>Lactobacillaceae</taxon>
        <taxon>Latilactobacillus</taxon>
    </lineage>
</organism>
<evidence type="ECO:0000313" key="5">
    <source>
        <dbReference type="Proteomes" id="UP001215533"/>
    </source>
</evidence>
<dbReference type="EMBL" id="CP117686">
    <property type="protein sequence ID" value="WDC93225.1"/>
    <property type="molecule type" value="Genomic_DNA"/>
</dbReference>
<keyword evidence="4" id="KW-0614">Plasmid</keyword>
<dbReference type="PANTHER" id="PTHR35936">
    <property type="entry name" value="MEMBRANE-BOUND LYTIC MUREIN TRANSGLYCOSYLASE F"/>
    <property type="match status" value="1"/>
</dbReference>
<gene>
    <name evidence="4" type="ORF">PSR33_10705</name>
</gene>
<evidence type="ECO:0000256" key="1">
    <source>
        <dbReference type="ARBA" id="ARBA00022729"/>
    </source>
</evidence>
<dbReference type="PANTHER" id="PTHR35936:SF17">
    <property type="entry name" value="ARGININE-BINDING EXTRACELLULAR PROTEIN ARTP"/>
    <property type="match status" value="1"/>
</dbReference>
<geneLocation type="plasmid" evidence="4 5">
    <name>p3_CACC879</name>
</geneLocation>
<name>A0AAJ5RH81_LATCU</name>
<dbReference type="SUPFAM" id="SSF53850">
    <property type="entry name" value="Periplasmic binding protein-like II"/>
    <property type="match status" value="1"/>
</dbReference>
<proteinExistence type="predicted"/>
<accession>A0AAJ5RH81</accession>
<evidence type="ECO:0000259" key="3">
    <source>
        <dbReference type="SMART" id="SM00062"/>
    </source>
</evidence>
<protein>
    <submittedName>
        <fullName evidence="4">Transporter substrate-binding domain-containing protein</fullName>
    </submittedName>
</protein>
<dbReference type="Gene3D" id="3.40.190.10">
    <property type="entry name" value="Periplasmic binding protein-like II"/>
    <property type="match status" value="2"/>
</dbReference>
<dbReference type="Proteomes" id="UP001215533">
    <property type="component" value="Plasmid p3_CACC879"/>
</dbReference>
<dbReference type="Pfam" id="PF00497">
    <property type="entry name" value="SBP_bac_3"/>
    <property type="match status" value="1"/>
</dbReference>
<feature type="domain" description="Solute-binding protein family 3/N-terminal" evidence="3">
    <location>
        <begin position="44"/>
        <end position="264"/>
    </location>
</feature>